<evidence type="ECO:0000313" key="9">
    <source>
        <dbReference type="Proteomes" id="UP000193963"/>
    </source>
</evidence>
<keyword evidence="3 6" id="KW-0479">Metal-binding</keyword>
<dbReference type="SUPFAM" id="SSF46626">
    <property type="entry name" value="Cytochrome c"/>
    <property type="match status" value="3"/>
</dbReference>
<dbReference type="PANTHER" id="PTHR33751">
    <property type="entry name" value="CBB3-TYPE CYTOCHROME C OXIDASE SUBUNIT FIXP"/>
    <property type="match status" value="1"/>
</dbReference>
<keyword evidence="4" id="KW-0249">Electron transport</keyword>
<dbReference type="Gene3D" id="1.10.760.10">
    <property type="entry name" value="Cytochrome c-like domain"/>
    <property type="match status" value="3"/>
</dbReference>
<accession>A0A1X7A658</accession>
<proteinExistence type="predicted"/>
<dbReference type="InterPro" id="IPR009056">
    <property type="entry name" value="Cyt_c-like_dom"/>
</dbReference>
<keyword evidence="2 6" id="KW-0349">Heme</keyword>
<dbReference type="Pfam" id="PF13442">
    <property type="entry name" value="Cytochrome_CBB3"/>
    <property type="match status" value="1"/>
</dbReference>
<dbReference type="EMBL" id="FWFN01000009">
    <property type="protein sequence ID" value="SLN71255.1"/>
    <property type="molecule type" value="Genomic_DNA"/>
</dbReference>
<dbReference type="GO" id="GO:0020037">
    <property type="term" value="F:heme binding"/>
    <property type="evidence" value="ECO:0007669"/>
    <property type="project" value="InterPro"/>
</dbReference>
<keyword evidence="1" id="KW-0813">Transport</keyword>
<dbReference type="InterPro" id="IPR050597">
    <property type="entry name" value="Cytochrome_c_Oxidase_Subunit"/>
</dbReference>
<dbReference type="RefSeq" id="WP_085889841.1">
    <property type="nucleotide sequence ID" value="NZ_FWFN01000009.1"/>
</dbReference>
<dbReference type="Proteomes" id="UP000193963">
    <property type="component" value="Unassembled WGS sequence"/>
</dbReference>
<reference evidence="8 9" key="1">
    <citation type="submission" date="2017-03" db="EMBL/GenBank/DDBJ databases">
        <authorList>
            <person name="Afonso C.L."/>
            <person name="Miller P.J."/>
            <person name="Scott M.A."/>
            <person name="Spackman E."/>
            <person name="Goraichik I."/>
            <person name="Dimitrov K.M."/>
            <person name="Suarez D.L."/>
            <person name="Swayne D.E."/>
        </authorList>
    </citation>
    <scope>NUCLEOTIDE SEQUENCE [LARGE SCALE GENOMIC DNA]</scope>
    <source>
        <strain evidence="8 9">CECT 7751</strain>
    </source>
</reference>
<name>A0A1X7A658_9RHOB</name>
<evidence type="ECO:0000259" key="7">
    <source>
        <dbReference type="PROSITE" id="PS51007"/>
    </source>
</evidence>
<evidence type="ECO:0000256" key="1">
    <source>
        <dbReference type="ARBA" id="ARBA00022448"/>
    </source>
</evidence>
<sequence>MRRVLLTLAVLGGLGLAGAAAVVGFGLYNVSAQVGHLPGVSWVLHTTFRNSVSLRALAPEEVPPLDDPDLIALGAGHYATACAMCHGAPGETQSATVRAMVPAPPPINEAVAHWEANELHWIVENGAKMTGMPAWPVGARGDEVWAVIAFLESIKRDTAPRMPSPTLTGTAYCQSCHGDIGGPVPQLDIQSAEYLEAQLDAYLTGERPSGIMAQAATRVPKDSFAELAEAFSAKPANPDPVPGEGPGAALARQGTRDVPACLACHGGQDPSKGPRLFGQNEAYLVAQLKLWRDGTLDHDALMAAAARDLTTEDIKTLSRYFAGVGR</sequence>
<evidence type="ECO:0000256" key="2">
    <source>
        <dbReference type="ARBA" id="ARBA00022617"/>
    </source>
</evidence>
<gene>
    <name evidence="8" type="primary">cyc1</name>
    <name evidence="8" type="ORF">PSM7751_03820</name>
</gene>
<feature type="domain" description="Cytochrome c" evidence="7">
    <location>
        <begin position="249"/>
        <end position="325"/>
    </location>
</feature>
<keyword evidence="9" id="KW-1185">Reference proteome</keyword>
<protein>
    <submittedName>
        <fullName evidence="8">Cytochrome c-552</fullName>
    </submittedName>
</protein>
<evidence type="ECO:0000313" key="8">
    <source>
        <dbReference type="EMBL" id="SLN71255.1"/>
    </source>
</evidence>
<dbReference type="AlphaFoldDB" id="A0A1X7A658"/>
<evidence type="ECO:0000256" key="6">
    <source>
        <dbReference type="PROSITE-ProRule" id="PRU00433"/>
    </source>
</evidence>
<keyword evidence="5 6" id="KW-0408">Iron</keyword>
<dbReference type="GO" id="GO:0046872">
    <property type="term" value="F:metal ion binding"/>
    <property type="evidence" value="ECO:0007669"/>
    <property type="project" value="UniProtKB-KW"/>
</dbReference>
<feature type="domain" description="Cytochrome c" evidence="7">
    <location>
        <begin position="69"/>
        <end position="155"/>
    </location>
</feature>
<evidence type="ECO:0000256" key="5">
    <source>
        <dbReference type="ARBA" id="ARBA00023004"/>
    </source>
</evidence>
<dbReference type="PANTHER" id="PTHR33751:SF9">
    <property type="entry name" value="CYTOCHROME C4"/>
    <property type="match status" value="1"/>
</dbReference>
<dbReference type="PROSITE" id="PS51007">
    <property type="entry name" value="CYTC"/>
    <property type="match status" value="2"/>
</dbReference>
<dbReference type="InterPro" id="IPR036909">
    <property type="entry name" value="Cyt_c-like_dom_sf"/>
</dbReference>
<dbReference type="GO" id="GO:0009055">
    <property type="term" value="F:electron transfer activity"/>
    <property type="evidence" value="ECO:0007669"/>
    <property type="project" value="InterPro"/>
</dbReference>
<evidence type="ECO:0000256" key="4">
    <source>
        <dbReference type="ARBA" id="ARBA00022982"/>
    </source>
</evidence>
<evidence type="ECO:0000256" key="3">
    <source>
        <dbReference type="ARBA" id="ARBA00022723"/>
    </source>
</evidence>
<organism evidence="8 9">
    <name type="scientific">Pseudooceanicola marinus</name>
    <dbReference type="NCBI Taxonomy" id="396013"/>
    <lineage>
        <taxon>Bacteria</taxon>
        <taxon>Pseudomonadati</taxon>
        <taxon>Pseudomonadota</taxon>
        <taxon>Alphaproteobacteria</taxon>
        <taxon>Rhodobacterales</taxon>
        <taxon>Paracoccaceae</taxon>
        <taxon>Pseudooceanicola</taxon>
    </lineage>
</organism>
<dbReference type="OrthoDB" id="9773456at2"/>